<evidence type="ECO:0000256" key="4">
    <source>
        <dbReference type="ARBA" id="ARBA00022989"/>
    </source>
</evidence>
<dbReference type="GO" id="GO:0005789">
    <property type="term" value="C:endoplasmic reticulum membrane"/>
    <property type="evidence" value="ECO:0007669"/>
    <property type="project" value="UniProtKB-SubCell"/>
</dbReference>
<dbReference type="EMBL" id="ONZQ02000004">
    <property type="protein sequence ID" value="SPO00615.1"/>
    <property type="molecule type" value="Genomic_DNA"/>
</dbReference>
<reference evidence="7" key="1">
    <citation type="submission" date="2018-03" db="EMBL/GenBank/DDBJ databases">
        <authorList>
            <person name="Guldener U."/>
        </authorList>
    </citation>
    <scope>NUCLEOTIDE SEQUENCE</scope>
</reference>
<keyword evidence="5 6" id="KW-0472">Membrane</keyword>
<keyword evidence="8" id="KW-1185">Reference proteome</keyword>
<dbReference type="Pfam" id="PF11779">
    <property type="entry name" value="SPT_ssu-like"/>
    <property type="match status" value="1"/>
</dbReference>
<name>A0AAE8MV66_9PEZI</name>
<evidence type="ECO:0000256" key="6">
    <source>
        <dbReference type="SAM" id="Phobius"/>
    </source>
</evidence>
<evidence type="ECO:0000256" key="5">
    <source>
        <dbReference type="ARBA" id="ARBA00023136"/>
    </source>
</evidence>
<evidence type="ECO:0000313" key="7">
    <source>
        <dbReference type="EMBL" id="SPO00615.1"/>
    </source>
</evidence>
<protein>
    <submittedName>
        <fullName evidence="7">Uncharacterized protein</fullName>
    </submittedName>
</protein>
<organism evidence="7 8">
    <name type="scientific">Cephalotrichum gorgonifer</name>
    <dbReference type="NCBI Taxonomy" id="2041049"/>
    <lineage>
        <taxon>Eukaryota</taxon>
        <taxon>Fungi</taxon>
        <taxon>Dikarya</taxon>
        <taxon>Ascomycota</taxon>
        <taxon>Pezizomycotina</taxon>
        <taxon>Sordariomycetes</taxon>
        <taxon>Hypocreomycetidae</taxon>
        <taxon>Microascales</taxon>
        <taxon>Microascaceae</taxon>
        <taxon>Cephalotrichum</taxon>
    </lineage>
</organism>
<dbReference type="AlphaFoldDB" id="A0AAE8MV66"/>
<evidence type="ECO:0000256" key="3">
    <source>
        <dbReference type="ARBA" id="ARBA00022824"/>
    </source>
</evidence>
<dbReference type="InterPro" id="IPR024512">
    <property type="entry name" value="Ser_palmitoyltrfase_ssu-like"/>
</dbReference>
<evidence type="ECO:0000313" key="8">
    <source>
        <dbReference type="Proteomes" id="UP001187682"/>
    </source>
</evidence>
<accession>A0AAE8MV66</accession>
<keyword evidence="3" id="KW-0256">Endoplasmic reticulum</keyword>
<keyword evidence="2 6" id="KW-0812">Transmembrane</keyword>
<evidence type="ECO:0000256" key="1">
    <source>
        <dbReference type="ARBA" id="ARBA00004477"/>
    </source>
</evidence>
<evidence type="ECO:0000256" key="2">
    <source>
        <dbReference type="ARBA" id="ARBA00022692"/>
    </source>
</evidence>
<dbReference type="Proteomes" id="UP001187682">
    <property type="component" value="Unassembled WGS sequence"/>
</dbReference>
<proteinExistence type="predicted"/>
<comment type="subcellular location">
    <subcellularLocation>
        <location evidence="1">Endoplasmic reticulum membrane</location>
        <topology evidence="1">Multi-pass membrane protein</topology>
    </subcellularLocation>
</comment>
<keyword evidence="4 6" id="KW-1133">Transmembrane helix</keyword>
<comment type="caution">
    <text evidence="7">The sequence shown here is derived from an EMBL/GenBank/DDBJ whole genome shotgun (WGS) entry which is preliminary data.</text>
</comment>
<sequence length="121" mass="13631">MALLASFVQWLQLKKYQMEVTFSVYIYTPLEKFIFWSVLFLLTSLTFIATFLYLPQHIIFLMNRAWFYVHGDSVDVLEMTKDAVHTLAGGSLPGATDVAEASAEAFTEVVAEAATAIVREL</sequence>
<gene>
    <name evidence="7" type="ORF">DNG_03364</name>
</gene>
<feature type="transmembrane region" description="Helical" evidence="6">
    <location>
        <begin position="33"/>
        <end position="54"/>
    </location>
</feature>